<evidence type="ECO:0000313" key="1">
    <source>
        <dbReference type="EMBL" id="STW65881.1"/>
    </source>
</evidence>
<sequence>MSSRPLAARWWAATFPECEPPRTIFGAPIRMFIPCWRDACAAAIVVGNSAMTLPSWRDSSTCSQVASSWLASAIFRSRQMAAMRCRLG</sequence>
<comment type="caution">
    <text evidence="1">The sequence shown here is derived from an EMBL/GenBank/DDBJ whole genome shotgun (WGS) entry which is preliminary data.</text>
</comment>
<protein>
    <submittedName>
        <fullName evidence="1">Uncharacterized protein</fullName>
    </submittedName>
</protein>
<gene>
    <name evidence="1" type="ORF">NCTC11685_03589</name>
</gene>
<organism evidence="1 2">
    <name type="scientific">Klebsiella michiganensis</name>
    <dbReference type="NCBI Taxonomy" id="1134687"/>
    <lineage>
        <taxon>Bacteria</taxon>
        <taxon>Pseudomonadati</taxon>
        <taxon>Pseudomonadota</taxon>
        <taxon>Gammaproteobacteria</taxon>
        <taxon>Enterobacterales</taxon>
        <taxon>Enterobacteriaceae</taxon>
        <taxon>Klebsiella/Raoultella group</taxon>
        <taxon>Klebsiella</taxon>
    </lineage>
</organism>
<dbReference type="EMBL" id="UGMS01000002">
    <property type="protein sequence ID" value="STW65881.1"/>
    <property type="molecule type" value="Genomic_DNA"/>
</dbReference>
<dbReference type="Proteomes" id="UP000254863">
    <property type="component" value="Unassembled WGS sequence"/>
</dbReference>
<reference evidence="1 2" key="1">
    <citation type="submission" date="2018-06" db="EMBL/GenBank/DDBJ databases">
        <authorList>
            <consortium name="Pathogen Informatics"/>
            <person name="Doyle S."/>
        </authorList>
    </citation>
    <scope>NUCLEOTIDE SEQUENCE [LARGE SCALE GENOMIC DNA]</scope>
    <source>
        <strain evidence="1 2">NCTC11685</strain>
    </source>
</reference>
<accession>A0A7H4PDA4</accession>
<name>A0A7H4PDA4_9ENTR</name>
<proteinExistence type="predicted"/>
<dbReference type="AlphaFoldDB" id="A0A7H4PDA4"/>
<evidence type="ECO:0000313" key="2">
    <source>
        <dbReference type="Proteomes" id="UP000254863"/>
    </source>
</evidence>